<dbReference type="AlphaFoldDB" id="A0A0C3BYD4"/>
<evidence type="ECO:0000313" key="2">
    <source>
        <dbReference type="Proteomes" id="UP000053424"/>
    </source>
</evidence>
<reference evidence="1 2" key="1">
    <citation type="submission" date="2014-04" db="EMBL/GenBank/DDBJ databases">
        <authorList>
            <consortium name="DOE Joint Genome Institute"/>
            <person name="Kuo A."/>
            <person name="Gay G."/>
            <person name="Dore J."/>
            <person name="Kohler A."/>
            <person name="Nagy L.G."/>
            <person name="Floudas D."/>
            <person name="Copeland A."/>
            <person name="Barry K.W."/>
            <person name="Cichocki N."/>
            <person name="Veneault-Fourrey C."/>
            <person name="LaButti K."/>
            <person name="Lindquist E.A."/>
            <person name="Lipzen A."/>
            <person name="Lundell T."/>
            <person name="Morin E."/>
            <person name="Murat C."/>
            <person name="Sun H."/>
            <person name="Tunlid A."/>
            <person name="Henrissat B."/>
            <person name="Grigoriev I.V."/>
            <person name="Hibbett D.S."/>
            <person name="Martin F."/>
            <person name="Nordberg H.P."/>
            <person name="Cantor M.N."/>
            <person name="Hua S.X."/>
        </authorList>
    </citation>
    <scope>NUCLEOTIDE SEQUENCE [LARGE SCALE GENOMIC DNA]</scope>
    <source>
        <strain evidence="2">h7</strain>
    </source>
</reference>
<organism evidence="1 2">
    <name type="scientific">Hebeloma cylindrosporum</name>
    <dbReference type="NCBI Taxonomy" id="76867"/>
    <lineage>
        <taxon>Eukaryota</taxon>
        <taxon>Fungi</taxon>
        <taxon>Dikarya</taxon>
        <taxon>Basidiomycota</taxon>
        <taxon>Agaricomycotina</taxon>
        <taxon>Agaricomycetes</taxon>
        <taxon>Agaricomycetidae</taxon>
        <taxon>Agaricales</taxon>
        <taxon>Agaricineae</taxon>
        <taxon>Hymenogastraceae</taxon>
        <taxon>Hebeloma</taxon>
    </lineage>
</organism>
<proteinExistence type="predicted"/>
<name>A0A0C3BYD4_HEBCY</name>
<protein>
    <submittedName>
        <fullName evidence="1">Uncharacterized protein</fullName>
    </submittedName>
</protein>
<dbReference type="EMBL" id="KN831800">
    <property type="protein sequence ID" value="KIM37054.1"/>
    <property type="molecule type" value="Genomic_DNA"/>
</dbReference>
<gene>
    <name evidence="1" type="ORF">M413DRAFT_281065</name>
</gene>
<dbReference type="HOGENOM" id="CLU_2121373_0_0_1"/>
<reference evidence="2" key="2">
    <citation type="submission" date="2015-01" db="EMBL/GenBank/DDBJ databases">
        <title>Evolutionary Origins and Diversification of the Mycorrhizal Mutualists.</title>
        <authorList>
            <consortium name="DOE Joint Genome Institute"/>
            <consortium name="Mycorrhizal Genomics Consortium"/>
            <person name="Kohler A."/>
            <person name="Kuo A."/>
            <person name="Nagy L.G."/>
            <person name="Floudas D."/>
            <person name="Copeland A."/>
            <person name="Barry K.W."/>
            <person name="Cichocki N."/>
            <person name="Veneault-Fourrey C."/>
            <person name="LaButti K."/>
            <person name="Lindquist E.A."/>
            <person name="Lipzen A."/>
            <person name="Lundell T."/>
            <person name="Morin E."/>
            <person name="Murat C."/>
            <person name="Riley R."/>
            <person name="Ohm R."/>
            <person name="Sun H."/>
            <person name="Tunlid A."/>
            <person name="Henrissat B."/>
            <person name="Grigoriev I.V."/>
            <person name="Hibbett D.S."/>
            <person name="Martin F."/>
        </authorList>
    </citation>
    <scope>NUCLEOTIDE SEQUENCE [LARGE SCALE GENOMIC DNA]</scope>
    <source>
        <strain evidence="2">h7</strain>
    </source>
</reference>
<keyword evidence="2" id="KW-1185">Reference proteome</keyword>
<sequence>MIGIGVSHCHPACSSNPNSMIFWGESCPRSSIFQSCSSDLNPMEFTHKIQLFDFSTDRGWITTDWLGCTVMKLPQLSADSSPNISRTVITDSSSSCAGSRINLKMTYLRSKISC</sequence>
<accession>A0A0C3BYD4</accession>
<dbReference type="Proteomes" id="UP000053424">
    <property type="component" value="Unassembled WGS sequence"/>
</dbReference>
<evidence type="ECO:0000313" key="1">
    <source>
        <dbReference type="EMBL" id="KIM37054.1"/>
    </source>
</evidence>